<gene>
    <name evidence="8" type="ORF">B4U80_05483</name>
</gene>
<dbReference type="InterPro" id="IPR003788">
    <property type="entry name" value="NDUFAF7"/>
</dbReference>
<dbReference type="PANTHER" id="PTHR12049:SF7">
    <property type="entry name" value="PROTEIN ARGININE METHYLTRANSFERASE NDUFAF7, MITOCHONDRIAL"/>
    <property type="match status" value="1"/>
</dbReference>
<protein>
    <recommendedName>
        <fullName evidence="7">Protein arginine methyltransferase NDUFAF7</fullName>
        <ecNumber evidence="7">2.1.1.320</ecNumber>
    </recommendedName>
</protein>
<comment type="subcellular location">
    <subcellularLocation>
        <location evidence="1 7">Mitochondrion</location>
    </subcellularLocation>
</comment>
<proteinExistence type="inferred from homology"/>
<dbReference type="Pfam" id="PF02636">
    <property type="entry name" value="Methyltransf_28"/>
    <property type="match status" value="1"/>
</dbReference>
<comment type="function">
    <text evidence="7">Arginine methyltransferase involved in the assembly or stability of mitochondrial NADH:ubiquinone oxidoreductase complex (complex I).</text>
</comment>
<evidence type="ECO:0000256" key="3">
    <source>
        <dbReference type="ARBA" id="ARBA00022603"/>
    </source>
</evidence>
<feature type="non-terminal residue" evidence="8">
    <location>
        <position position="359"/>
    </location>
</feature>
<comment type="catalytic activity">
    <reaction evidence="6 7">
        <text>L-arginyl-[protein] + 2 S-adenosyl-L-methionine = N(omega),N(omega)'-dimethyl-L-arginyl-[protein] + 2 S-adenosyl-L-homocysteine + 2 H(+)</text>
        <dbReference type="Rhea" id="RHEA:48108"/>
        <dbReference type="Rhea" id="RHEA-COMP:10532"/>
        <dbReference type="Rhea" id="RHEA-COMP:11992"/>
        <dbReference type="ChEBI" id="CHEBI:15378"/>
        <dbReference type="ChEBI" id="CHEBI:29965"/>
        <dbReference type="ChEBI" id="CHEBI:57856"/>
        <dbReference type="ChEBI" id="CHEBI:59789"/>
        <dbReference type="ChEBI" id="CHEBI:88221"/>
        <dbReference type="EC" id="2.1.1.320"/>
    </reaction>
</comment>
<dbReference type="InterPro" id="IPR038375">
    <property type="entry name" value="NDUFAF7_sf"/>
</dbReference>
<dbReference type="PANTHER" id="PTHR12049">
    <property type="entry name" value="PROTEIN ARGININE METHYLTRANSFERASE NDUFAF7, MITOCHONDRIAL"/>
    <property type="match status" value="1"/>
</dbReference>
<keyword evidence="3 7" id="KW-0489">Methyltransferase</keyword>
<dbReference type="Gene3D" id="3.40.50.12710">
    <property type="match status" value="1"/>
</dbReference>
<evidence type="ECO:0000313" key="9">
    <source>
        <dbReference type="Proteomes" id="UP000288716"/>
    </source>
</evidence>
<dbReference type="EC" id="2.1.1.320" evidence="7"/>
<dbReference type="OrthoDB" id="438553at2759"/>
<reference evidence="8 9" key="1">
    <citation type="journal article" date="2018" name="Gigascience">
        <title>Genomes of trombidid mites reveal novel predicted allergens and laterally-transferred genes associated with secondary metabolism.</title>
        <authorList>
            <person name="Dong X."/>
            <person name="Chaisiri K."/>
            <person name="Xia D."/>
            <person name="Armstrong S.D."/>
            <person name="Fang Y."/>
            <person name="Donnelly M.J."/>
            <person name="Kadowaki T."/>
            <person name="McGarry J.W."/>
            <person name="Darby A.C."/>
            <person name="Makepeace B.L."/>
        </authorList>
    </citation>
    <scope>NUCLEOTIDE SEQUENCE [LARGE SCALE GENOMIC DNA]</scope>
    <source>
        <strain evidence="8">UoL-UT</strain>
    </source>
</reference>
<evidence type="ECO:0000256" key="6">
    <source>
        <dbReference type="ARBA" id="ARBA00048612"/>
    </source>
</evidence>
<evidence type="ECO:0000256" key="1">
    <source>
        <dbReference type="ARBA" id="ARBA00004173"/>
    </source>
</evidence>
<dbReference type="VEuPathDB" id="VectorBase:LDEU001207"/>
<evidence type="ECO:0000256" key="2">
    <source>
        <dbReference type="ARBA" id="ARBA00005891"/>
    </source>
</evidence>
<dbReference type="GO" id="GO:0035243">
    <property type="term" value="F:protein-arginine omega-N symmetric methyltransferase activity"/>
    <property type="evidence" value="ECO:0007669"/>
    <property type="project" value="UniProtKB-EC"/>
</dbReference>
<keyword evidence="9" id="KW-1185">Reference proteome</keyword>
<dbReference type="Proteomes" id="UP000288716">
    <property type="component" value="Unassembled WGS sequence"/>
</dbReference>
<evidence type="ECO:0000256" key="4">
    <source>
        <dbReference type="ARBA" id="ARBA00022679"/>
    </source>
</evidence>
<dbReference type="STRING" id="299467.A0A443STM0"/>
<keyword evidence="5 7" id="KW-0496">Mitochondrion</keyword>
<comment type="similarity">
    <text evidence="2 7">Belongs to the NDUFAF7 family.</text>
</comment>
<dbReference type="GO" id="GO:0032259">
    <property type="term" value="P:methylation"/>
    <property type="evidence" value="ECO:0007669"/>
    <property type="project" value="UniProtKB-KW"/>
</dbReference>
<evidence type="ECO:0000313" key="8">
    <source>
        <dbReference type="EMBL" id="RWS30832.1"/>
    </source>
</evidence>
<dbReference type="SUPFAM" id="SSF53335">
    <property type="entry name" value="S-adenosyl-L-methionine-dependent methyltransferases"/>
    <property type="match status" value="1"/>
</dbReference>
<evidence type="ECO:0000256" key="5">
    <source>
        <dbReference type="ARBA" id="ARBA00023128"/>
    </source>
</evidence>
<sequence>MVLKRDSAMFLHAIFASQVLYKNEETKEKNWIRDSIIQRIDISGPLTVADYMRIVLTSPTSGFYMKQDVFGSKGHFTTSPEISQIFGELVAVWLINEWQRFNASKPFRVIELGPGRGTLSMDISRVLSQFRHTHECASLHLVEISPYLTTVQEQTLCGHTTVRNKEFKGTHNSITTTGLPVTWYQTLDQVPNASGFSVFIAHEFLDALPIHKFQKNDKQEWREVLVNVDKNRELQFMLSNHPTPASKYFIPSKVEGNHFEVCPEAVVLTEKIIKRINENDGCFLICDYGYDGSAANRDTFRAFREHTLWNPLKEPGTADLTADVDFAALKSHVSDKATVFGTVTQQHFLQNLGIDLRLQ</sequence>
<organism evidence="8 9">
    <name type="scientific">Leptotrombidium deliense</name>
    <dbReference type="NCBI Taxonomy" id="299467"/>
    <lineage>
        <taxon>Eukaryota</taxon>
        <taxon>Metazoa</taxon>
        <taxon>Ecdysozoa</taxon>
        <taxon>Arthropoda</taxon>
        <taxon>Chelicerata</taxon>
        <taxon>Arachnida</taxon>
        <taxon>Acari</taxon>
        <taxon>Acariformes</taxon>
        <taxon>Trombidiformes</taxon>
        <taxon>Prostigmata</taxon>
        <taxon>Anystina</taxon>
        <taxon>Parasitengona</taxon>
        <taxon>Trombiculoidea</taxon>
        <taxon>Trombiculidae</taxon>
        <taxon>Leptotrombidium</taxon>
    </lineage>
</organism>
<dbReference type="InterPro" id="IPR029063">
    <property type="entry name" value="SAM-dependent_MTases_sf"/>
</dbReference>
<dbReference type="GO" id="GO:0032981">
    <property type="term" value="P:mitochondrial respiratory chain complex I assembly"/>
    <property type="evidence" value="ECO:0007669"/>
    <property type="project" value="TreeGrafter"/>
</dbReference>
<dbReference type="GO" id="GO:0005739">
    <property type="term" value="C:mitochondrion"/>
    <property type="evidence" value="ECO:0007669"/>
    <property type="project" value="UniProtKB-SubCell"/>
</dbReference>
<keyword evidence="4 7" id="KW-0808">Transferase</keyword>
<accession>A0A443STM0</accession>
<comment type="caution">
    <text evidence="8">The sequence shown here is derived from an EMBL/GenBank/DDBJ whole genome shotgun (WGS) entry which is preliminary data.</text>
</comment>
<dbReference type="AlphaFoldDB" id="A0A443STM0"/>
<evidence type="ECO:0000256" key="7">
    <source>
        <dbReference type="RuleBase" id="RU364114"/>
    </source>
</evidence>
<dbReference type="EMBL" id="NCKV01000359">
    <property type="protein sequence ID" value="RWS30832.1"/>
    <property type="molecule type" value="Genomic_DNA"/>
</dbReference>
<name>A0A443STM0_9ACAR</name>